<evidence type="ECO:0000313" key="4">
    <source>
        <dbReference type="Proteomes" id="UP000010824"/>
    </source>
</evidence>
<reference evidence="4" key="1">
    <citation type="submission" date="2011-12" db="EMBL/GenBank/DDBJ databases">
        <title>Complete sequence of Methanoregula formicicum SMSP.</title>
        <authorList>
            <person name="Lucas S."/>
            <person name="Han J."/>
            <person name="Lapidus A."/>
            <person name="Cheng J.-F."/>
            <person name="Goodwin L."/>
            <person name="Pitluck S."/>
            <person name="Peters L."/>
            <person name="Ovchinnikova G."/>
            <person name="Teshima H."/>
            <person name="Detter J.C."/>
            <person name="Han C."/>
            <person name="Tapia R."/>
            <person name="Land M."/>
            <person name="Hauser L."/>
            <person name="Kyrpides N."/>
            <person name="Ivanova N."/>
            <person name="Pagani I."/>
            <person name="Imachi H."/>
            <person name="Tamaki H."/>
            <person name="Sekiguchi Y."/>
            <person name="Kamagata Y."/>
            <person name="Cadillo-Quiroz H."/>
            <person name="Zinder S."/>
            <person name="Liu W.-T."/>
            <person name="Woyke T."/>
        </authorList>
    </citation>
    <scope>NUCLEOTIDE SEQUENCE [LARGE SCALE GENOMIC DNA]</scope>
    <source>
        <strain evidence="4">DSM 22288 / NBRC 105244 / SMSP</strain>
    </source>
</reference>
<name>L0HEP9_METFS</name>
<dbReference type="KEGG" id="mfo:Metfor_1208"/>
<dbReference type="STRING" id="593750.Metfor_1208"/>
<organism evidence="3 4">
    <name type="scientific">Methanoregula formicica (strain DSM 22288 / NBRC 105244 / SMSP)</name>
    <dbReference type="NCBI Taxonomy" id="593750"/>
    <lineage>
        <taxon>Archaea</taxon>
        <taxon>Methanobacteriati</taxon>
        <taxon>Methanobacteriota</taxon>
        <taxon>Stenosarchaea group</taxon>
        <taxon>Methanomicrobia</taxon>
        <taxon>Methanomicrobiales</taxon>
        <taxon>Methanoregulaceae</taxon>
        <taxon>Methanoregula</taxon>
    </lineage>
</organism>
<sequence length="220" mass="23796" precursor="true">MTPFFPMKNRFGFIVVTGLFCLSLFIPVSAVSSHILPDTPYDEDLSDRVITLDPVGNHTAGDVFTIRGVTSLPAGRKLMVGMHLGGCRVGSCIRSEHWGYTVVVNGSPGMNTWSYQLNTTGFWTVDNDGNRWAYDINVGDYQFVTVNDDETIYLFNQSESASIPDKPDLRKPGSGNLTRSQPAITGPANATAGQPAPVTVLVPVVALGIVGMILFRIKNG</sequence>
<reference evidence="3 4" key="2">
    <citation type="journal article" date="2014" name="Genome Announc.">
        <title>Complete Genome Sequence of Methanoregula formicica SMSPT, a Mesophilic Hydrogenotrophic Methanogen Isolated from a Methanogenic Upflow Anaerobic Sludge Blanket Reactor.</title>
        <authorList>
            <person name="Yamamoto K."/>
            <person name="Tamaki H."/>
            <person name="Cadillo-Quiroz H."/>
            <person name="Imachi H."/>
            <person name="Kyrpides N."/>
            <person name="Woyke T."/>
            <person name="Goodwin L."/>
            <person name="Zinder S.H."/>
            <person name="Kamagata Y."/>
            <person name="Liu W.T."/>
        </authorList>
    </citation>
    <scope>NUCLEOTIDE SEQUENCE [LARGE SCALE GENOMIC DNA]</scope>
    <source>
        <strain evidence="4">DSM 22288 / NBRC 105244 / SMSP</strain>
    </source>
</reference>
<dbReference type="eggNOG" id="arCOG03906">
    <property type="taxonomic scope" value="Archaea"/>
</dbReference>
<accession>L0HEP9</accession>
<proteinExistence type="predicted"/>
<evidence type="ECO:0000256" key="2">
    <source>
        <dbReference type="SAM" id="Phobius"/>
    </source>
</evidence>
<dbReference type="AlphaFoldDB" id="L0HEP9"/>
<evidence type="ECO:0000256" key="1">
    <source>
        <dbReference type="SAM" id="MobiDB-lite"/>
    </source>
</evidence>
<dbReference type="HOGENOM" id="CLU_1253583_0_0_2"/>
<keyword evidence="2" id="KW-1133">Transmembrane helix</keyword>
<feature type="region of interest" description="Disordered" evidence="1">
    <location>
        <begin position="162"/>
        <end position="193"/>
    </location>
</feature>
<feature type="transmembrane region" description="Helical" evidence="2">
    <location>
        <begin position="196"/>
        <end position="215"/>
    </location>
</feature>
<dbReference type="InParanoid" id="L0HEP9"/>
<keyword evidence="2" id="KW-0812">Transmembrane</keyword>
<keyword evidence="2" id="KW-0472">Membrane</keyword>
<keyword evidence="4" id="KW-1185">Reference proteome</keyword>
<evidence type="ECO:0000313" key="3">
    <source>
        <dbReference type="EMBL" id="AGB02251.1"/>
    </source>
</evidence>
<dbReference type="Proteomes" id="UP000010824">
    <property type="component" value="Chromosome"/>
</dbReference>
<gene>
    <name evidence="3" type="ordered locus">Metfor_1208</name>
</gene>
<protein>
    <submittedName>
        <fullName evidence="3">Uncharacterized protein</fullName>
    </submittedName>
</protein>
<dbReference type="EMBL" id="CP003167">
    <property type="protein sequence ID" value="AGB02251.1"/>
    <property type="molecule type" value="Genomic_DNA"/>
</dbReference>